<comment type="caution">
    <text evidence="1">The sequence shown here is derived from an EMBL/GenBank/DDBJ whole genome shotgun (WGS) entry which is preliminary data.</text>
</comment>
<dbReference type="EMBL" id="JAUSUK010000002">
    <property type="protein sequence ID" value="MDQ0327352.1"/>
    <property type="molecule type" value="Genomic_DNA"/>
</dbReference>
<proteinExistence type="predicted"/>
<dbReference type="Proteomes" id="UP001230253">
    <property type="component" value="Unassembled WGS sequence"/>
</dbReference>
<gene>
    <name evidence="1" type="ORF">J2R99_003221</name>
</gene>
<name>A0ABU0CE52_9BRAD</name>
<evidence type="ECO:0000313" key="2">
    <source>
        <dbReference type="Proteomes" id="UP001230253"/>
    </source>
</evidence>
<evidence type="ECO:0000313" key="1">
    <source>
        <dbReference type="EMBL" id="MDQ0327352.1"/>
    </source>
</evidence>
<sequence>MSVVVAPTAPQQEACQPALGGAGMEDEAPAAAKANFAATDDRFFPIGMAQE</sequence>
<dbReference type="RefSeq" id="WP_307155398.1">
    <property type="nucleotide sequence ID" value="NZ_JAUSUK010000002.1"/>
</dbReference>
<keyword evidence="2" id="KW-1185">Reference proteome</keyword>
<protein>
    <submittedName>
        <fullName evidence="1">Uncharacterized protein</fullName>
    </submittedName>
</protein>
<reference evidence="1 2" key="1">
    <citation type="submission" date="2023-07" db="EMBL/GenBank/DDBJ databases">
        <title>Genomic Encyclopedia of Type Strains, Phase IV (KMG-IV): sequencing the most valuable type-strain genomes for metagenomic binning, comparative biology and taxonomic classification.</title>
        <authorList>
            <person name="Goeker M."/>
        </authorList>
    </citation>
    <scope>NUCLEOTIDE SEQUENCE [LARGE SCALE GENOMIC DNA]</scope>
    <source>
        <strain evidence="1 2">DSM 11549</strain>
    </source>
</reference>
<organism evidence="1 2">
    <name type="scientific">Rhodopseudomonas julia</name>
    <dbReference type="NCBI Taxonomy" id="200617"/>
    <lineage>
        <taxon>Bacteria</taxon>
        <taxon>Pseudomonadati</taxon>
        <taxon>Pseudomonadota</taxon>
        <taxon>Alphaproteobacteria</taxon>
        <taxon>Hyphomicrobiales</taxon>
        <taxon>Nitrobacteraceae</taxon>
        <taxon>Rhodopseudomonas</taxon>
    </lineage>
</organism>
<accession>A0ABU0CE52</accession>